<reference evidence="8 9" key="1">
    <citation type="journal article" date="2020" name="bioRxiv">
        <title>Sequence and annotation of 42 cannabis genomes reveals extensive copy number variation in cannabinoid synthesis and pathogen resistance genes.</title>
        <authorList>
            <person name="Mckernan K.J."/>
            <person name="Helbert Y."/>
            <person name="Kane L.T."/>
            <person name="Ebling H."/>
            <person name="Zhang L."/>
            <person name="Liu B."/>
            <person name="Eaton Z."/>
            <person name="Mclaughlin S."/>
            <person name="Kingan S."/>
            <person name="Baybayan P."/>
            <person name="Concepcion G."/>
            <person name="Jordan M."/>
            <person name="Riva A."/>
            <person name="Barbazuk W."/>
            <person name="Harkins T."/>
        </authorList>
    </citation>
    <scope>NUCLEOTIDE SEQUENCE [LARGE SCALE GENOMIC DNA]</scope>
    <source>
        <strain evidence="9">cv. Jamaican Lion 4</strain>
        <tissue evidence="8">Leaf</tissue>
    </source>
</reference>
<dbReference type="SUPFAM" id="SSF57850">
    <property type="entry name" value="RING/U-box"/>
    <property type="match status" value="1"/>
</dbReference>
<evidence type="ECO:0000313" key="9">
    <source>
        <dbReference type="Proteomes" id="UP000583929"/>
    </source>
</evidence>
<comment type="caution">
    <text evidence="8">The sequence shown here is derived from an EMBL/GenBank/DDBJ whole genome shotgun (WGS) entry which is preliminary data.</text>
</comment>
<dbReference type="PROSITE" id="PS50294">
    <property type="entry name" value="WD_REPEATS_REGION"/>
    <property type="match status" value="1"/>
</dbReference>
<accession>A0A7J6HS96</accession>
<dbReference type="InterPro" id="IPR017907">
    <property type="entry name" value="Znf_RING_CS"/>
</dbReference>
<dbReference type="PROSITE" id="PS50089">
    <property type="entry name" value="ZF_RING_2"/>
    <property type="match status" value="1"/>
</dbReference>
<dbReference type="CDD" id="cd16587">
    <property type="entry name" value="RING-HC_TRIM32_C-VII"/>
    <property type="match status" value="1"/>
</dbReference>
<protein>
    <submittedName>
        <fullName evidence="8">Uncharacterized protein</fullName>
    </submittedName>
</protein>
<evidence type="ECO:0000259" key="6">
    <source>
        <dbReference type="PROSITE" id="PS50011"/>
    </source>
</evidence>
<dbReference type="SMART" id="SM00184">
    <property type="entry name" value="RING"/>
    <property type="match status" value="1"/>
</dbReference>
<dbReference type="EMBL" id="JAATIQ010000029">
    <property type="protein sequence ID" value="KAF4398153.1"/>
    <property type="molecule type" value="Genomic_DNA"/>
</dbReference>
<keyword evidence="5" id="KW-0853">WD repeat</keyword>
<dbReference type="GO" id="GO:0004672">
    <property type="term" value="F:protein kinase activity"/>
    <property type="evidence" value="ECO:0007669"/>
    <property type="project" value="InterPro"/>
</dbReference>
<dbReference type="GO" id="GO:0008270">
    <property type="term" value="F:zinc ion binding"/>
    <property type="evidence" value="ECO:0007669"/>
    <property type="project" value="UniProtKB-KW"/>
</dbReference>
<dbReference type="Gene3D" id="1.10.510.10">
    <property type="entry name" value="Transferase(Phosphotransferase) domain 1"/>
    <property type="match status" value="1"/>
</dbReference>
<dbReference type="SMART" id="SM00220">
    <property type="entry name" value="S_TKc"/>
    <property type="match status" value="1"/>
</dbReference>
<feature type="repeat" description="WD" evidence="5">
    <location>
        <begin position="683"/>
        <end position="722"/>
    </location>
</feature>
<dbReference type="Gene3D" id="3.30.40.10">
    <property type="entry name" value="Zinc/RING finger domain, C3HC4 (zinc finger)"/>
    <property type="match status" value="1"/>
</dbReference>
<organism evidence="8 9">
    <name type="scientific">Cannabis sativa</name>
    <name type="common">Hemp</name>
    <name type="synonym">Marijuana</name>
    <dbReference type="NCBI Taxonomy" id="3483"/>
    <lineage>
        <taxon>Eukaryota</taxon>
        <taxon>Viridiplantae</taxon>
        <taxon>Streptophyta</taxon>
        <taxon>Embryophyta</taxon>
        <taxon>Tracheophyta</taxon>
        <taxon>Spermatophyta</taxon>
        <taxon>Magnoliopsida</taxon>
        <taxon>eudicotyledons</taxon>
        <taxon>Gunneridae</taxon>
        <taxon>Pentapetalae</taxon>
        <taxon>rosids</taxon>
        <taxon>fabids</taxon>
        <taxon>Rosales</taxon>
        <taxon>Cannabaceae</taxon>
        <taxon>Cannabis</taxon>
    </lineage>
</organism>
<evidence type="ECO:0000256" key="1">
    <source>
        <dbReference type="ARBA" id="ARBA00022723"/>
    </source>
</evidence>
<dbReference type="InterPro" id="IPR013083">
    <property type="entry name" value="Znf_RING/FYVE/PHD"/>
</dbReference>
<dbReference type="GO" id="GO:0005524">
    <property type="term" value="F:ATP binding"/>
    <property type="evidence" value="ECO:0007669"/>
    <property type="project" value="InterPro"/>
</dbReference>
<proteinExistence type="predicted"/>
<dbReference type="InterPro" id="IPR036322">
    <property type="entry name" value="WD40_repeat_dom_sf"/>
</dbReference>
<dbReference type="InterPro" id="IPR001841">
    <property type="entry name" value="Znf_RING"/>
</dbReference>
<dbReference type="PANTHER" id="PTHR44489">
    <property type="match status" value="1"/>
</dbReference>
<keyword evidence="9" id="KW-1185">Reference proteome</keyword>
<dbReference type="Gene3D" id="2.130.10.10">
    <property type="entry name" value="YVTN repeat-like/Quinoprotein amine dehydrogenase"/>
    <property type="match status" value="1"/>
</dbReference>
<keyword evidence="1" id="KW-0479">Metal-binding</keyword>
<dbReference type="Pfam" id="PF13445">
    <property type="entry name" value="zf-RING_UBOX"/>
    <property type="match status" value="1"/>
</dbReference>
<feature type="domain" description="Protein kinase" evidence="6">
    <location>
        <begin position="144"/>
        <end position="454"/>
    </location>
</feature>
<evidence type="ECO:0000313" key="8">
    <source>
        <dbReference type="EMBL" id="KAF4398153.1"/>
    </source>
</evidence>
<dbReference type="PANTHER" id="PTHR44489:SF11">
    <property type="entry name" value="WD REPEAT DOMAIN 86"/>
    <property type="match status" value="1"/>
</dbReference>
<dbReference type="PROSITE" id="PS00518">
    <property type="entry name" value="ZF_RING_1"/>
    <property type="match status" value="1"/>
</dbReference>
<dbReference type="InterPro" id="IPR044715">
    <property type="entry name" value="WDR86-like"/>
</dbReference>
<evidence type="ECO:0000259" key="7">
    <source>
        <dbReference type="PROSITE" id="PS50089"/>
    </source>
</evidence>
<dbReference type="InterPro" id="IPR027370">
    <property type="entry name" value="Znf-RING_euk"/>
</dbReference>
<dbReference type="InterPro" id="IPR011009">
    <property type="entry name" value="Kinase-like_dom_sf"/>
</dbReference>
<dbReference type="PROSITE" id="PS50082">
    <property type="entry name" value="WD_REPEATS_2"/>
    <property type="match status" value="1"/>
</dbReference>
<evidence type="ECO:0000256" key="3">
    <source>
        <dbReference type="ARBA" id="ARBA00022833"/>
    </source>
</evidence>
<dbReference type="PROSITE" id="PS50011">
    <property type="entry name" value="PROTEIN_KINASE_DOM"/>
    <property type="match status" value="1"/>
</dbReference>
<name>A0A7J6HS96_CANSA</name>
<keyword evidence="3" id="KW-0862">Zinc</keyword>
<evidence type="ECO:0000256" key="2">
    <source>
        <dbReference type="ARBA" id="ARBA00022771"/>
    </source>
</evidence>
<dbReference type="SUPFAM" id="SSF56112">
    <property type="entry name" value="Protein kinase-like (PK-like)"/>
    <property type="match status" value="1"/>
</dbReference>
<dbReference type="AlphaFoldDB" id="A0A7J6HS96"/>
<gene>
    <name evidence="8" type="ORF">G4B88_019874</name>
</gene>
<dbReference type="Proteomes" id="UP000583929">
    <property type="component" value="Unassembled WGS sequence"/>
</dbReference>
<dbReference type="InterPro" id="IPR015943">
    <property type="entry name" value="WD40/YVTN_repeat-like_dom_sf"/>
</dbReference>
<evidence type="ECO:0000256" key="4">
    <source>
        <dbReference type="PROSITE-ProRule" id="PRU00175"/>
    </source>
</evidence>
<dbReference type="InterPro" id="IPR000719">
    <property type="entry name" value="Prot_kinase_dom"/>
</dbReference>
<dbReference type="SMART" id="SM00320">
    <property type="entry name" value="WD40"/>
    <property type="match status" value="6"/>
</dbReference>
<keyword evidence="2 4" id="KW-0863">Zinc-finger</keyword>
<evidence type="ECO:0000256" key="5">
    <source>
        <dbReference type="PROSITE-ProRule" id="PRU00221"/>
    </source>
</evidence>
<dbReference type="Pfam" id="PF00400">
    <property type="entry name" value="WD40"/>
    <property type="match status" value="2"/>
</dbReference>
<sequence length="842" mass="93762">MELPECPVCLQNYDGHATIPRVLGCGHSVCEVCLLKLPPRFPQTIRCPACTQLVKFPPQGPSVLPKNIDLLSLCTSQNPIPNSITFDDPRKSPSEHFFDFLPKFWSDEFYSAWKDWILPEEAVLVDEGEKGGAVSVIGGRIGNIDSSLCTGRFCFGKDQRVSLVRVVSLPGLDDSNLKLSYVVRVMKCLSGLSEEQRDELGVILRASLRQSRRVSKVYGLWGNLEDGFLYIVSERMNGSFGFLKNELDSDEGNGLSKDGLYAFAFIGTEVIESLVSLHSEGLIAGCVGLSCFSFDGFGHAYVDLNGVLVMGRKICNTIAEEELDVAISNLLEDNTFVSPELLVELLHSEGIVLEDEKSRYSIRCSSDTWSLACLLLRLLIGKAFTEEFPMMIEKDGSDYLRFYSIWTERVSSLLDTQLVSEYAGVKDMLLKCLAYDSACRPHLTEVRKCIRELIAKPQFDMANLHLGEEVYVGRSRCLLIGEMCQLTKAMPKEDNLQGRKEVGEGDFGSVKQDRADKNFLDGLSEGLVKSKDLQGHRDCITGITVGGIIYGVSELINQKFIYLCMQPTCPDYLFTVKRGYVPIGADFSYVHTFEGHEHKVMAIVYVDQEQPLCISGDSGGGVFVWSINTTLRREPLKKWYEQKDWRYSGIHALCFSNGYVYTGSGDKSIKAWLLQDGSLQCTMNGHASVVSTLAVCDEVLYSGSWDGTIRLWSLSDHTALTVVGEDSSALISILSLAVDRHNLIAAYENGSIKVWRNEVLMKSMQLHEGAIFATGMEGKWLFSGGWDKTINIQEFSGDEFHVDPRQIGSIPCSSVITAVLFWQGKLFVGYADRLVKVYYYGK</sequence>
<feature type="domain" description="RING-type" evidence="7">
    <location>
        <begin position="6"/>
        <end position="51"/>
    </location>
</feature>
<dbReference type="InterPro" id="IPR001680">
    <property type="entry name" value="WD40_rpt"/>
</dbReference>
<dbReference type="SUPFAM" id="SSF50978">
    <property type="entry name" value="WD40 repeat-like"/>
    <property type="match status" value="1"/>
</dbReference>